<feature type="region of interest" description="Disordered" evidence="1">
    <location>
        <begin position="172"/>
        <end position="194"/>
    </location>
</feature>
<evidence type="ECO:0000313" key="3">
    <source>
        <dbReference type="EMBL" id="MBJ8341403.1"/>
    </source>
</evidence>
<dbReference type="InterPro" id="IPR057037">
    <property type="entry name" value="TPR_rep_actino"/>
</dbReference>
<gene>
    <name evidence="3" type="ORF">JGU71_21175</name>
</gene>
<keyword evidence="4" id="KW-1185">Reference proteome</keyword>
<dbReference type="Pfam" id="PF23275">
    <property type="entry name" value="TPR_23"/>
    <property type="match status" value="1"/>
</dbReference>
<accession>A0A934U5Z7</accession>
<evidence type="ECO:0000259" key="2">
    <source>
        <dbReference type="Pfam" id="PF23275"/>
    </source>
</evidence>
<dbReference type="AlphaFoldDB" id="A0A934U5Z7"/>
<dbReference type="EMBL" id="JAEMNV010000007">
    <property type="protein sequence ID" value="MBJ8341403.1"/>
    <property type="molecule type" value="Genomic_DNA"/>
</dbReference>
<proteinExistence type="predicted"/>
<evidence type="ECO:0000313" key="4">
    <source>
        <dbReference type="Proteomes" id="UP000655868"/>
    </source>
</evidence>
<comment type="caution">
    <text evidence="3">The sequence shown here is derived from an EMBL/GenBank/DDBJ whole genome shotgun (WGS) entry which is preliminary data.</text>
</comment>
<evidence type="ECO:0000256" key="1">
    <source>
        <dbReference type="SAM" id="MobiDB-lite"/>
    </source>
</evidence>
<dbReference type="RefSeq" id="WP_199706282.1">
    <property type="nucleotide sequence ID" value="NZ_JAEMNV010000007.1"/>
</dbReference>
<feature type="domain" description="TPR repeat" evidence="2">
    <location>
        <begin position="204"/>
        <end position="449"/>
    </location>
</feature>
<dbReference type="Proteomes" id="UP000655868">
    <property type="component" value="Unassembled WGS sequence"/>
</dbReference>
<organism evidence="3 4">
    <name type="scientific">Antrihabitans stalagmiti</name>
    <dbReference type="NCBI Taxonomy" id="2799499"/>
    <lineage>
        <taxon>Bacteria</taxon>
        <taxon>Bacillati</taxon>
        <taxon>Actinomycetota</taxon>
        <taxon>Actinomycetes</taxon>
        <taxon>Mycobacteriales</taxon>
        <taxon>Nocardiaceae</taxon>
        <taxon>Antrihabitans</taxon>
    </lineage>
</organism>
<name>A0A934U5Z7_9NOCA</name>
<reference evidence="3" key="1">
    <citation type="submission" date="2020-12" db="EMBL/GenBank/DDBJ databases">
        <title>Antrihabitans popcorni sp. nov. and Antrihabitans auranticaus sp. nov., isolated from a larva cave.</title>
        <authorList>
            <person name="Lee S.D."/>
            <person name="Kim I.S."/>
        </authorList>
    </citation>
    <scope>NUCLEOTIDE SEQUENCE</scope>
    <source>
        <strain evidence="3">YC3-6</strain>
    </source>
</reference>
<protein>
    <recommendedName>
        <fullName evidence="2">TPR repeat domain-containing protein</fullName>
    </recommendedName>
</protein>
<sequence>MTLNRDQIYSWDPQQLVRLGEAWLTVGRGIEEKFEQYVAAVGKVNDDKHWEGETAEAAQRWADRDRLTAYSLVDKLEQLAERAKLGCGEVDAPLQHVRHAIDFAENQAYIVTDDLVVVDTVGKPSVERVKQRAELQAVITDNALLAEQADARVDADLGNARGDLRAAFTSSGALGRDQGKSDGEQIATNPSSMTLEQQQRLIESARLTPEQIGSLQAGNTATVPASQMEYLNQVGRALDGKTPREIEAIMNKLPPESRQALANSLQILSNEKIKTSIAGDPAVPAKGGPNLLPNKIRESLTRDDLVTRRFGSDPGAVKPTINFNGVDDNQAIARISGAAGVEYMVGSALDEGLLEVGRQYLDAQVGHEKSGKADNEDIFIDGHPAIQGEYRPREADYNSMVSEIFAATGNDKVAVLDAISNSEHGQDFLDDVLTRQWTDDGTGASALFRFGENDATIENGWSSSDVAIATRTGDIMETVAQHMSTDEARDSLLNIEGTDGLSVGQVNPELLETVAHSLTPYVADFGGADQPTKPGFDTAEWLTDDENHFQGGSNVFAVLNSGEQAGSVFTQAAINEELAAEGRFALDPNDPSAGGHLSVAGRLLGEMDKGIMLSVQDQFDDTADQAQAAYDRKSSAYDAVLSAVSLGIDKSPHGAVINAMVDAGGDSLKESIIGEEPDGPEESALGGVNFDRHHHAILCAVPDLPDEFRRDFPWAFSGEQLRSWDEVAELTKNNQQRQEDFTAMFSRLSDPAYGFNSVLRASYDDVVRNDG</sequence>